<keyword evidence="3 5" id="KW-0238">DNA-binding</keyword>
<dbReference type="PROSITE" id="PS51898">
    <property type="entry name" value="TYR_RECOMBINASE"/>
    <property type="match status" value="1"/>
</dbReference>
<evidence type="ECO:0000256" key="4">
    <source>
        <dbReference type="ARBA" id="ARBA00023172"/>
    </source>
</evidence>
<dbReference type="Pfam" id="PF00589">
    <property type="entry name" value="Phage_integrase"/>
    <property type="match status" value="1"/>
</dbReference>
<dbReference type="Pfam" id="PF22022">
    <property type="entry name" value="Phage_int_M"/>
    <property type="match status" value="1"/>
</dbReference>
<evidence type="ECO:0000259" key="7">
    <source>
        <dbReference type="PROSITE" id="PS51900"/>
    </source>
</evidence>
<evidence type="ECO:0000256" key="2">
    <source>
        <dbReference type="ARBA" id="ARBA00022908"/>
    </source>
</evidence>
<dbReference type="EMBL" id="FLQP01000024">
    <property type="protein sequence ID" value="SBS63897.1"/>
    <property type="molecule type" value="Genomic_DNA"/>
</dbReference>
<dbReference type="InterPro" id="IPR050808">
    <property type="entry name" value="Phage_Integrase"/>
</dbReference>
<gene>
    <name evidence="8" type="primary">intA_2</name>
    <name evidence="8" type="ORF">VAT7223_01889</name>
</gene>
<evidence type="ECO:0000313" key="8">
    <source>
        <dbReference type="EMBL" id="SBS63897.1"/>
    </source>
</evidence>
<evidence type="ECO:0000313" key="9">
    <source>
        <dbReference type="Proteomes" id="UP000092876"/>
    </source>
</evidence>
<dbReference type="NCBIfam" id="NF007246">
    <property type="entry name" value="PRK09692.1"/>
    <property type="match status" value="1"/>
</dbReference>
<dbReference type="CDD" id="cd00801">
    <property type="entry name" value="INT_P4_C"/>
    <property type="match status" value="1"/>
</dbReference>
<dbReference type="InterPro" id="IPR011010">
    <property type="entry name" value="DNA_brk_join_enz"/>
</dbReference>
<dbReference type="SUPFAM" id="SSF56349">
    <property type="entry name" value="DNA breaking-rejoining enzymes"/>
    <property type="match status" value="1"/>
</dbReference>
<feature type="domain" description="Tyr recombinase" evidence="6">
    <location>
        <begin position="209"/>
        <end position="386"/>
    </location>
</feature>
<evidence type="ECO:0000259" key="6">
    <source>
        <dbReference type="PROSITE" id="PS51898"/>
    </source>
</evidence>
<dbReference type="RefSeq" id="WP_065679029.1">
    <property type="nucleotide sequence ID" value="NZ_AP025460.1"/>
</dbReference>
<dbReference type="InterPro" id="IPR025166">
    <property type="entry name" value="Integrase_DNA_bind_dom"/>
</dbReference>
<sequence>MARKTTPLTATQILQAKPKEKEYSLLDGDGLALRIKPNGSKLWLFNYYRPITRKRANLSIGKYPSVSLAKARTKAIEARELLADGIDPKEHRDTTLREKQLELSNTLQSVFDDWIEVKKTSVKEQTAKKLKQRIEKYLLPDLGKFPLGDITAPQAIKTIKPIANQGKLETVGRLCRNLNEIMTFAVNTGVIEHNKLAGIGKAFETAKVTNQASLAPDELPELLKTINYASIKPITRCLLEWQLHTMTRPAETAGARWDEIDREKMLWVIPAERMKKGRVHTVPLTKQTLDLLKTIDFITGDSEYLFPADKSNKNHINKETANKALVRMGMKGRQTSHGLRALASTTLNEHNFDPDIIEAALSHVDRDKVRSAYNRTDYLERRKVLMVWWSDHIEEAAKGSLSMSGKKSLKVVG</sequence>
<dbReference type="InterPro" id="IPR044068">
    <property type="entry name" value="CB"/>
</dbReference>
<dbReference type="Gene3D" id="3.30.160.390">
    <property type="entry name" value="Integrase, DNA-binding domain"/>
    <property type="match status" value="1"/>
</dbReference>
<name>A0A1C3IRI2_9VIBR</name>
<evidence type="ECO:0000256" key="1">
    <source>
        <dbReference type="ARBA" id="ARBA00008857"/>
    </source>
</evidence>
<organism evidence="8 9">
    <name type="scientific">Vibrio atlanticus</name>
    <dbReference type="NCBI Taxonomy" id="693153"/>
    <lineage>
        <taxon>Bacteria</taxon>
        <taxon>Pseudomonadati</taxon>
        <taxon>Pseudomonadota</taxon>
        <taxon>Gammaproteobacteria</taxon>
        <taxon>Vibrionales</taxon>
        <taxon>Vibrionaceae</taxon>
        <taxon>Vibrio</taxon>
    </lineage>
</organism>
<feature type="domain" description="Core-binding (CB)" evidence="7">
    <location>
        <begin position="105"/>
        <end position="186"/>
    </location>
</feature>
<evidence type="ECO:0000256" key="5">
    <source>
        <dbReference type="PROSITE-ProRule" id="PRU01248"/>
    </source>
</evidence>
<dbReference type="InterPro" id="IPR053876">
    <property type="entry name" value="Phage_int_M"/>
</dbReference>
<dbReference type="Gene3D" id="1.10.443.10">
    <property type="entry name" value="Intergrase catalytic core"/>
    <property type="match status" value="1"/>
</dbReference>
<dbReference type="GO" id="GO:0003677">
    <property type="term" value="F:DNA binding"/>
    <property type="evidence" value="ECO:0007669"/>
    <property type="project" value="UniProtKB-UniRule"/>
</dbReference>
<comment type="similarity">
    <text evidence="1">Belongs to the 'phage' integrase family.</text>
</comment>
<dbReference type="GO" id="GO:0015074">
    <property type="term" value="P:DNA integration"/>
    <property type="evidence" value="ECO:0007669"/>
    <property type="project" value="UniProtKB-KW"/>
</dbReference>
<dbReference type="AlphaFoldDB" id="A0A1C3IRI2"/>
<dbReference type="PROSITE" id="PS51900">
    <property type="entry name" value="CB"/>
    <property type="match status" value="1"/>
</dbReference>
<dbReference type="InterPro" id="IPR010998">
    <property type="entry name" value="Integrase_recombinase_N"/>
</dbReference>
<reference evidence="9" key="1">
    <citation type="submission" date="2016-06" db="EMBL/GenBank/DDBJ databases">
        <authorList>
            <person name="Rodrigo-Torres Lidia"/>
            <person name="Arahal R.David."/>
        </authorList>
    </citation>
    <scope>NUCLEOTIDE SEQUENCE [LARGE SCALE GENOMIC DNA]</scope>
    <source>
        <strain evidence="9">CECT 7223</strain>
    </source>
</reference>
<dbReference type="GO" id="GO:0006310">
    <property type="term" value="P:DNA recombination"/>
    <property type="evidence" value="ECO:0007669"/>
    <property type="project" value="UniProtKB-KW"/>
</dbReference>
<accession>A0A1C3IRI2</accession>
<dbReference type="PANTHER" id="PTHR30629:SF6">
    <property type="entry name" value="PROPHAGE INTEGRASE INTA-RELATED"/>
    <property type="match status" value="1"/>
</dbReference>
<dbReference type="InterPro" id="IPR038488">
    <property type="entry name" value="Integrase_DNA-bd_sf"/>
</dbReference>
<evidence type="ECO:0000256" key="3">
    <source>
        <dbReference type="ARBA" id="ARBA00023125"/>
    </source>
</evidence>
<protein>
    <submittedName>
        <fullName evidence="8">Prophage CP4-57 integrase</fullName>
    </submittedName>
</protein>
<dbReference type="Pfam" id="PF13356">
    <property type="entry name" value="Arm-DNA-bind_3"/>
    <property type="match status" value="1"/>
</dbReference>
<dbReference type="Gene3D" id="1.10.150.130">
    <property type="match status" value="1"/>
</dbReference>
<dbReference type="GeneID" id="94233073"/>
<keyword evidence="4" id="KW-0233">DNA recombination</keyword>
<dbReference type="InterPro" id="IPR002104">
    <property type="entry name" value="Integrase_catalytic"/>
</dbReference>
<dbReference type="Proteomes" id="UP000092876">
    <property type="component" value="Unassembled WGS sequence"/>
</dbReference>
<keyword evidence="2" id="KW-0229">DNA integration</keyword>
<dbReference type="PANTHER" id="PTHR30629">
    <property type="entry name" value="PROPHAGE INTEGRASE"/>
    <property type="match status" value="1"/>
</dbReference>
<dbReference type="InterPro" id="IPR013762">
    <property type="entry name" value="Integrase-like_cat_sf"/>
</dbReference>
<proteinExistence type="inferred from homology"/>